<dbReference type="GeneID" id="26253244"/>
<feature type="compositionally biased region" description="Polar residues" evidence="6">
    <location>
        <begin position="1"/>
        <end position="20"/>
    </location>
</feature>
<evidence type="ECO:0000256" key="4">
    <source>
        <dbReference type="ARBA" id="ARBA00022989"/>
    </source>
</evidence>
<dbReference type="OrthoDB" id="28755at2759"/>
<comment type="subcellular location">
    <subcellularLocation>
        <location evidence="1">Membrane</location>
        <topology evidence="1">Multi-pass membrane protein</topology>
    </subcellularLocation>
</comment>
<evidence type="ECO:0000313" key="8">
    <source>
        <dbReference type="EMBL" id="EUN30085.1"/>
    </source>
</evidence>
<dbReference type="HOGENOM" id="CLU_018303_1_1_1"/>
<evidence type="ECO:0000313" key="9">
    <source>
        <dbReference type="Proteomes" id="UP000054337"/>
    </source>
</evidence>
<feature type="transmembrane region" description="Helical" evidence="7">
    <location>
        <begin position="394"/>
        <end position="418"/>
    </location>
</feature>
<organism evidence="8 9">
    <name type="scientific">Bipolaris victoriae (strain FI3)</name>
    <name type="common">Victoria blight of oats agent</name>
    <name type="synonym">Cochliobolus victoriae</name>
    <dbReference type="NCBI Taxonomy" id="930091"/>
    <lineage>
        <taxon>Eukaryota</taxon>
        <taxon>Fungi</taxon>
        <taxon>Dikarya</taxon>
        <taxon>Ascomycota</taxon>
        <taxon>Pezizomycotina</taxon>
        <taxon>Dothideomycetes</taxon>
        <taxon>Pleosporomycetidae</taxon>
        <taxon>Pleosporales</taxon>
        <taxon>Pleosporineae</taxon>
        <taxon>Pleosporaceae</taxon>
        <taxon>Bipolaris</taxon>
    </lineage>
</organism>
<dbReference type="InterPro" id="IPR036259">
    <property type="entry name" value="MFS_trans_sf"/>
</dbReference>
<dbReference type="AlphaFoldDB" id="W7EW41"/>
<dbReference type="EMBL" id="KI968708">
    <property type="protein sequence ID" value="EUN30085.1"/>
    <property type="molecule type" value="Genomic_DNA"/>
</dbReference>
<name>W7EW41_BIPV3</name>
<dbReference type="SUPFAM" id="SSF103473">
    <property type="entry name" value="MFS general substrate transporter"/>
    <property type="match status" value="1"/>
</dbReference>
<keyword evidence="5 7" id="KW-0472">Membrane</keyword>
<evidence type="ECO:0000256" key="3">
    <source>
        <dbReference type="ARBA" id="ARBA00022692"/>
    </source>
</evidence>
<feature type="transmembrane region" description="Helical" evidence="7">
    <location>
        <begin position="34"/>
        <end position="51"/>
    </location>
</feature>
<evidence type="ECO:0008006" key="10">
    <source>
        <dbReference type="Google" id="ProtNLM"/>
    </source>
</evidence>
<dbReference type="PANTHER" id="PTHR19432:SF35">
    <property type="entry name" value="SOLUTE CARRIER FAMILY 45 MEMBER 3 ISOFORM X1"/>
    <property type="match status" value="1"/>
</dbReference>
<keyword evidence="4 7" id="KW-1133">Transmembrane helix</keyword>
<keyword evidence="2" id="KW-0813">Transport</keyword>
<dbReference type="GO" id="GO:0005886">
    <property type="term" value="C:plasma membrane"/>
    <property type="evidence" value="ECO:0007669"/>
    <property type="project" value="TreeGrafter"/>
</dbReference>
<evidence type="ECO:0000256" key="7">
    <source>
        <dbReference type="SAM" id="Phobius"/>
    </source>
</evidence>
<sequence>MTQVDTEMQAGSSRSSTTFGCSEDRMPSISMRRLLALTLPNFGIQVLWFIIMSYGTPYMTGLGIPNSITTLVWVSGPLSGALIQPLFAAMSDSTQNPWGKRKPYIAGGASFVALSLLGLAYAEDMSNWLTSTSSSHKHMSAPGPPKASALTKLMVTFWIFALNMAIQPLQNGVHALAVDNCPAHQQVTAAAWTARFNGLGAVAISASAFADVEAWAPILGETKLKALCMLAVLALGAAITPACVLIRDEPSKDIGMHRGAVSIFARLWTLAGNLPPVTRQVCKVQFCAFTAWFSVLYYSTTYVYQVFVIDQHVHLDPEIFGSADSRLVDIGKQAGTRASFVFASITFASSLLLPLIARYSARQPASGRSIPTVTIFSLSLGHVWYLAHCLFATLMFLTCFVYTVPAATTVVGMLGIAWSVASWAPYALISTEIATIKAQSEGLHMSTEKNTGATGAWADETTAGIIAIHNMAISLPQIGAALGCTLLFKLVEMSKRDDSAAFAFKFAGIMAVVAAWIGRTLR</sequence>
<feature type="transmembrane region" description="Helical" evidence="7">
    <location>
        <begin position="340"/>
        <end position="357"/>
    </location>
</feature>
<keyword evidence="3 7" id="KW-0812">Transmembrane</keyword>
<dbReference type="Proteomes" id="UP000054337">
    <property type="component" value="Unassembled WGS sequence"/>
</dbReference>
<proteinExistence type="predicted"/>
<evidence type="ECO:0000256" key="6">
    <source>
        <dbReference type="SAM" id="MobiDB-lite"/>
    </source>
</evidence>
<feature type="transmembrane region" description="Helical" evidence="7">
    <location>
        <begin position="224"/>
        <end position="246"/>
    </location>
</feature>
<feature type="transmembrane region" description="Helical" evidence="7">
    <location>
        <begin position="71"/>
        <end position="91"/>
    </location>
</feature>
<dbReference type="GO" id="GO:0008506">
    <property type="term" value="F:sucrose:proton symporter activity"/>
    <property type="evidence" value="ECO:0007669"/>
    <property type="project" value="TreeGrafter"/>
</dbReference>
<gene>
    <name evidence="8" type="ORF">COCVIDRAFT_24111</name>
</gene>
<accession>W7EW41</accession>
<dbReference type="RefSeq" id="XP_014559615.1">
    <property type="nucleotide sequence ID" value="XM_014704129.1"/>
</dbReference>
<feature type="transmembrane region" description="Helical" evidence="7">
    <location>
        <begin position="369"/>
        <end position="387"/>
    </location>
</feature>
<feature type="transmembrane region" description="Helical" evidence="7">
    <location>
        <begin position="500"/>
        <end position="518"/>
    </location>
</feature>
<keyword evidence="9" id="KW-1185">Reference proteome</keyword>
<evidence type="ECO:0000256" key="1">
    <source>
        <dbReference type="ARBA" id="ARBA00004141"/>
    </source>
</evidence>
<evidence type="ECO:0000256" key="5">
    <source>
        <dbReference type="ARBA" id="ARBA00023136"/>
    </source>
</evidence>
<feature type="transmembrane region" description="Helical" evidence="7">
    <location>
        <begin position="465"/>
        <end position="488"/>
    </location>
</feature>
<evidence type="ECO:0000256" key="2">
    <source>
        <dbReference type="ARBA" id="ARBA00022448"/>
    </source>
</evidence>
<feature type="transmembrane region" description="Helical" evidence="7">
    <location>
        <begin position="103"/>
        <end position="122"/>
    </location>
</feature>
<dbReference type="PANTHER" id="PTHR19432">
    <property type="entry name" value="SUGAR TRANSPORTER"/>
    <property type="match status" value="1"/>
</dbReference>
<protein>
    <recommendedName>
        <fullName evidence="10">Major facilitator superfamily (MFS) profile domain-containing protein</fullName>
    </recommendedName>
</protein>
<reference evidence="8 9" key="1">
    <citation type="journal article" date="2013" name="PLoS Genet.">
        <title>Comparative genome structure, secondary metabolite, and effector coding capacity across Cochliobolus pathogens.</title>
        <authorList>
            <person name="Condon B.J."/>
            <person name="Leng Y."/>
            <person name="Wu D."/>
            <person name="Bushley K.E."/>
            <person name="Ohm R.A."/>
            <person name="Otillar R."/>
            <person name="Martin J."/>
            <person name="Schackwitz W."/>
            <person name="Grimwood J."/>
            <person name="MohdZainudin N."/>
            <person name="Xue C."/>
            <person name="Wang R."/>
            <person name="Manning V.A."/>
            <person name="Dhillon B."/>
            <person name="Tu Z.J."/>
            <person name="Steffenson B.J."/>
            <person name="Salamov A."/>
            <person name="Sun H."/>
            <person name="Lowry S."/>
            <person name="LaButti K."/>
            <person name="Han J."/>
            <person name="Copeland A."/>
            <person name="Lindquist E."/>
            <person name="Barry K."/>
            <person name="Schmutz J."/>
            <person name="Baker S.E."/>
            <person name="Ciuffetti L.M."/>
            <person name="Grigoriev I.V."/>
            <person name="Zhong S."/>
            <person name="Turgeon B.G."/>
        </authorList>
    </citation>
    <scope>NUCLEOTIDE SEQUENCE [LARGE SCALE GENOMIC DNA]</scope>
    <source>
        <strain evidence="8 9">FI3</strain>
    </source>
</reference>
<feature type="region of interest" description="Disordered" evidence="6">
    <location>
        <begin position="1"/>
        <end position="22"/>
    </location>
</feature>